<dbReference type="SMART" id="SM00560">
    <property type="entry name" value="LamGL"/>
    <property type="match status" value="1"/>
</dbReference>
<keyword evidence="8" id="KW-0653">Protein transport</keyword>
<keyword evidence="3 9" id="KW-0812">Transmembrane</keyword>
<keyword evidence="13" id="KW-1185">Reference proteome</keyword>
<dbReference type="Gene3D" id="2.60.120.200">
    <property type="match status" value="1"/>
</dbReference>
<dbReference type="Pfam" id="PF10102">
    <property type="entry name" value="DUF2341"/>
    <property type="match status" value="1"/>
</dbReference>
<feature type="domain" description="LamG-like jellyroll fold" evidence="11">
    <location>
        <begin position="216"/>
        <end position="332"/>
    </location>
</feature>
<dbReference type="Pfam" id="PF13385">
    <property type="entry name" value="Laminin_G_3"/>
    <property type="match status" value="1"/>
</dbReference>
<evidence type="ECO:0000256" key="5">
    <source>
        <dbReference type="ARBA" id="ARBA00022989"/>
    </source>
</evidence>
<keyword evidence="8" id="KW-0813">Transport</keyword>
<accession>A0A4Q1KM87</accession>
<reference evidence="13" key="1">
    <citation type="submission" date="2019-01" db="EMBL/GenBank/DDBJ databases">
        <title>Cytophagaceae bacterium strain CAR-16.</title>
        <authorList>
            <person name="Chen W.-M."/>
        </authorList>
    </citation>
    <scope>NUCLEOTIDE SEQUENCE [LARGE SCALE GENOMIC DNA]</scope>
    <source>
        <strain evidence="13">CHR27</strain>
    </source>
</reference>
<organism evidence="12 13">
    <name type="scientific">Sphingobium fluviale</name>
    <dbReference type="NCBI Taxonomy" id="2506423"/>
    <lineage>
        <taxon>Bacteria</taxon>
        <taxon>Pseudomonadati</taxon>
        <taxon>Pseudomonadota</taxon>
        <taxon>Alphaproteobacteria</taxon>
        <taxon>Sphingomonadales</taxon>
        <taxon>Sphingomonadaceae</taxon>
        <taxon>Sphingobium</taxon>
    </lineage>
</organism>
<evidence type="ECO:0000256" key="3">
    <source>
        <dbReference type="ARBA" id="ARBA00022692"/>
    </source>
</evidence>
<keyword evidence="7" id="KW-1015">Disulfide bond</keyword>
<feature type="transmembrane region" description="Helical" evidence="9">
    <location>
        <begin position="376"/>
        <end position="395"/>
    </location>
</feature>
<dbReference type="GO" id="GO:0005886">
    <property type="term" value="C:plasma membrane"/>
    <property type="evidence" value="ECO:0007669"/>
    <property type="project" value="UniProtKB-SubCell"/>
</dbReference>
<feature type="signal peptide" evidence="10">
    <location>
        <begin position="1"/>
        <end position="35"/>
    </location>
</feature>
<evidence type="ECO:0000256" key="10">
    <source>
        <dbReference type="SAM" id="SignalP"/>
    </source>
</evidence>
<gene>
    <name evidence="12" type="ORF">EQG66_05035</name>
</gene>
<proteinExistence type="inferred from homology"/>
<feature type="chain" id="PRO_5020279158" evidence="10">
    <location>
        <begin position="36"/>
        <end position="603"/>
    </location>
</feature>
<dbReference type="InterPro" id="IPR013320">
    <property type="entry name" value="ConA-like_dom_sf"/>
</dbReference>
<dbReference type="Pfam" id="PF01618">
    <property type="entry name" value="MotA_ExbB"/>
    <property type="match status" value="1"/>
</dbReference>
<keyword evidence="5 9" id="KW-1133">Transmembrane helix</keyword>
<name>A0A4Q1KM87_9SPHN</name>
<evidence type="ECO:0000256" key="6">
    <source>
        <dbReference type="ARBA" id="ARBA00023136"/>
    </source>
</evidence>
<dbReference type="InterPro" id="IPR050790">
    <property type="entry name" value="ExbB/TolQ_transport"/>
</dbReference>
<evidence type="ECO:0000259" key="11">
    <source>
        <dbReference type="SMART" id="SM00560"/>
    </source>
</evidence>
<protein>
    <submittedName>
        <fullName evidence="12">DUF2341 domain-containing protein</fullName>
    </submittedName>
</protein>
<dbReference type="InterPro" id="IPR006558">
    <property type="entry name" value="LamG-like"/>
</dbReference>
<evidence type="ECO:0000256" key="9">
    <source>
        <dbReference type="SAM" id="Phobius"/>
    </source>
</evidence>
<dbReference type="InterPro" id="IPR018765">
    <property type="entry name" value="DUF2341"/>
</dbReference>
<comment type="caution">
    <text evidence="12">The sequence shown here is derived from an EMBL/GenBank/DDBJ whole genome shotgun (WGS) entry which is preliminary data.</text>
</comment>
<evidence type="ECO:0000313" key="13">
    <source>
        <dbReference type="Proteomes" id="UP000290958"/>
    </source>
</evidence>
<comment type="similarity">
    <text evidence="8">Belongs to the exbB/tolQ family.</text>
</comment>
<dbReference type="AlphaFoldDB" id="A0A4Q1KM87"/>
<dbReference type="GO" id="GO:0017038">
    <property type="term" value="P:protein import"/>
    <property type="evidence" value="ECO:0007669"/>
    <property type="project" value="TreeGrafter"/>
</dbReference>
<dbReference type="EMBL" id="SBKP01000003">
    <property type="protein sequence ID" value="RXR29904.1"/>
    <property type="molecule type" value="Genomic_DNA"/>
</dbReference>
<evidence type="ECO:0000313" key="12">
    <source>
        <dbReference type="EMBL" id="RXR29904.1"/>
    </source>
</evidence>
<dbReference type="InterPro" id="IPR002898">
    <property type="entry name" value="MotA_ExbB_proton_chnl"/>
</dbReference>
<evidence type="ECO:0000256" key="4">
    <source>
        <dbReference type="ARBA" id="ARBA00022729"/>
    </source>
</evidence>
<dbReference type="OrthoDB" id="175881at2"/>
<dbReference type="PANTHER" id="PTHR30625:SF3">
    <property type="entry name" value="TOL-PAL SYSTEM PROTEIN TOLQ"/>
    <property type="match status" value="1"/>
</dbReference>
<evidence type="ECO:0000256" key="8">
    <source>
        <dbReference type="RuleBase" id="RU004057"/>
    </source>
</evidence>
<keyword evidence="4 10" id="KW-0732">Signal</keyword>
<keyword evidence="2" id="KW-1003">Cell membrane</keyword>
<sequence length="603" mass="63344">MSQLFSGLGRKSMRTLRTVLALLLAMACLSTPAYAWWNKDWKYRKAITVDTSPSGLNVSGQIGRTVLLVKLTSGNFTFTEAMQNGADIRIVDADDKTPLAFHIERYDATTGIAYLWVSVPVLNGGEKKALWLYFGNENAPVGSDAKGTFDPDYLAVYHFGENPGQPSADSTANANIAQNPPAGIDDGAIIGRAARFPGQGAIQVAASPSLAMPAGAPMSVTAWVKPEQLAGAQAVFARGALVFGINNGVPFASVGGASAQATAPVKQGEWAHLGLVADGQTIKLYVNGVEAGAASGALPALDGPLLIGGAAGQPFTGEIDELRVSKTARPAAMLMAMANAEGPSNKTVSVSESAEKAEGGANVIGFIISKLHTLDAFIVGICMILLAVAIAVMVMKIRYLNACDRGNKAFLRRFREMHEELVAITDIRGISKLEVSYIEKSPLGHLYETGMDELEVRRLKNPNGGLSGEAVEAMRAAVDAEVVMENQKLDKWMVVLTIAISGGPFIGLLGTVIGVMSTFGGVAMAGEVNVNAIAPGIAAALLATIAGLAAAIPSLFGYNYINSRLSALSDEMRVFVDRLITRLAEMQAELANPPHPHLPIAAE</sequence>
<evidence type="ECO:0000256" key="2">
    <source>
        <dbReference type="ARBA" id="ARBA00022475"/>
    </source>
</evidence>
<evidence type="ECO:0000256" key="7">
    <source>
        <dbReference type="ARBA" id="ARBA00023157"/>
    </source>
</evidence>
<dbReference type="PANTHER" id="PTHR30625">
    <property type="entry name" value="PROTEIN TOLQ"/>
    <property type="match status" value="1"/>
</dbReference>
<dbReference type="Proteomes" id="UP000290958">
    <property type="component" value="Unassembled WGS sequence"/>
</dbReference>
<evidence type="ECO:0000256" key="1">
    <source>
        <dbReference type="ARBA" id="ARBA00004651"/>
    </source>
</evidence>
<feature type="transmembrane region" description="Helical" evidence="9">
    <location>
        <begin position="532"/>
        <end position="556"/>
    </location>
</feature>
<dbReference type="SUPFAM" id="SSF49899">
    <property type="entry name" value="Concanavalin A-like lectins/glucanases"/>
    <property type="match status" value="1"/>
</dbReference>
<feature type="transmembrane region" description="Helical" evidence="9">
    <location>
        <begin position="494"/>
        <end position="520"/>
    </location>
</feature>
<comment type="subcellular location">
    <subcellularLocation>
        <location evidence="1">Cell membrane</location>
        <topology evidence="1">Multi-pass membrane protein</topology>
    </subcellularLocation>
    <subcellularLocation>
        <location evidence="8">Membrane</location>
        <topology evidence="8">Multi-pass membrane protein</topology>
    </subcellularLocation>
</comment>
<keyword evidence="6 9" id="KW-0472">Membrane</keyword>